<feature type="compositionally biased region" description="Basic and acidic residues" evidence="1">
    <location>
        <begin position="1"/>
        <end position="10"/>
    </location>
</feature>
<dbReference type="OrthoDB" id="6415022at2759"/>
<dbReference type="Proteomes" id="UP000193144">
    <property type="component" value="Unassembled WGS sequence"/>
</dbReference>
<dbReference type="PANTHER" id="PTHR13136">
    <property type="entry name" value="TESTIS DEVELOPMENT PROTEIN PRTD"/>
    <property type="match status" value="1"/>
</dbReference>
<evidence type="ECO:0000259" key="2">
    <source>
        <dbReference type="Pfam" id="PF20408"/>
    </source>
</evidence>
<dbReference type="PANTHER" id="PTHR13136:SF11">
    <property type="entry name" value="TESTIS-EXPRESSED PROTEIN 30"/>
    <property type="match status" value="1"/>
</dbReference>
<reference evidence="3 4" key="1">
    <citation type="submission" date="2016-07" db="EMBL/GenBank/DDBJ databases">
        <title>Pervasive Adenine N6-methylation of Active Genes in Fungi.</title>
        <authorList>
            <consortium name="DOE Joint Genome Institute"/>
            <person name="Mondo S.J."/>
            <person name="Dannebaum R.O."/>
            <person name="Kuo R.C."/>
            <person name="Labutti K."/>
            <person name="Haridas S."/>
            <person name="Kuo A."/>
            <person name="Salamov A."/>
            <person name="Ahrendt S.R."/>
            <person name="Lipzen A."/>
            <person name="Sullivan W."/>
            <person name="Andreopoulos W.B."/>
            <person name="Clum A."/>
            <person name="Lindquist E."/>
            <person name="Daum C."/>
            <person name="Ramamoorthy G.K."/>
            <person name="Gryganskyi A."/>
            <person name="Culley D."/>
            <person name="Magnuson J.K."/>
            <person name="James T.Y."/>
            <person name="O'Malley M.A."/>
            <person name="Stajich J.E."/>
            <person name="Spatafora J.W."/>
            <person name="Visel A."/>
            <person name="Grigoriev I.V."/>
        </authorList>
    </citation>
    <scope>NUCLEOTIDE SEQUENCE [LARGE SCALE GENOMIC DNA]</scope>
    <source>
        <strain evidence="3 4">CBS 115471</strain>
    </source>
</reference>
<evidence type="ECO:0000256" key="1">
    <source>
        <dbReference type="SAM" id="MobiDB-lite"/>
    </source>
</evidence>
<dbReference type="EMBL" id="MCFA01000080">
    <property type="protein sequence ID" value="ORY09887.1"/>
    <property type="molecule type" value="Genomic_DNA"/>
</dbReference>
<protein>
    <recommendedName>
        <fullName evidence="2">KANL3/Tex30 alpha/beta hydrolase-like domain-containing protein</fullName>
    </recommendedName>
</protein>
<dbReference type="AlphaFoldDB" id="A0A1Y1ZIM5"/>
<name>A0A1Y1ZIM5_9PLEO</name>
<dbReference type="Pfam" id="PF20408">
    <property type="entry name" value="Abhydrolase_11"/>
    <property type="match status" value="1"/>
</dbReference>
<organism evidence="3 4">
    <name type="scientific">Clohesyomyces aquaticus</name>
    <dbReference type="NCBI Taxonomy" id="1231657"/>
    <lineage>
        <taxon>Eukaryota</taxon>
        <taxon>Fungi</taxon>
        <taxon>Dikarya</taxon>
        <taxon>Ascomycota</taxon>
        <taxon>Pezizomycotina</taxon>
        <taxon>Dothideomycetes</taxon>
        <taxon>Pleosporomycetidae</taxon>
        <taxon>Pleosporales</taxon>
        <taxon>Lindgomycetaceae</taxon>
        <taxon>Clohesyomyces</taxon>
    </lineage>
</organism>
<feature type="region of interest" description="Disordered" evidence="1">
    <location>
        <begin position="1"/>
        <end position="73"/>
    </location>
</feature>
<dbReference type="STRING" id="1231657.A0A1Y1ZIM5"/>
<gene>
    <name evidence="3" type="ORF">BCR34DRAFT_362694</name>
</gene>
<dbReference type="Gene3D" id="3.40.50.1820">
    <property type="entry name" value="alpha/beta hydrolase"/>
    <property type="match status" value="1"/>
</dbReference>
<evidence type="ECO:0000313" key="4">
    <source>
        <dbReference type="Proteomes" id="UP000193144"/>
    </source>
</evidence>
<accession>A0A1Y1ZIM5</accession>
<comment type="caution">
    <text evidence="3">The sequence shown here is derived from an EMBL/GenBank/DDBJ whole genome shotgun (WGS) entry which is preliminary data.</text>
</comment>
<keyword evidence="4" id="KW-1185">Reference proteome</keyword>
<dbReference type="InterPro" id="IPR046879">
    <property type="entry name" value="KANL3/Tex30_Abhydrolase"/>
</dbReference>
<proteinExistence type="predicted"/>
<dbReference type="InterPro" id="IPR029058">
    <property type="entry name" value="AB_hydrolase_fold"/>
</dbReference>
<evidence type="ECO:0000313" key="3">
    <source>
        <dbReference type="EMBL" id="ORY09887.1"/>
    </source>
</evidence>
<sequence length="329" mass="35384">MPQKRGKDASTDGAPAPKRRSTRNATQKPQYKEDSGSDSPVPKPKTKKLSNAKPAKTTKAVELSGPEQSSLSPISISIEHESIKNPVDCELYQTSASPESGAPQTMVFTHGAGGGLSAPAVFNFCTGYSALHDILAFKGSINMNSRVKGFHACGDHLQKKSGSTSEWPSVFGGRSMGSRAAVIAATEIAASSDKKGHYDITLVLVSYPLIGPKNDMRDQILLDLPERIRVLFIIGEKDSMCALDQLGEVRGKMKAKSWLVVVKGADHGMHVKPAKAEKVLGEMTGNIAAKWVDRQTLGEDRDQKEIQIWWDDDGDGDGVKLGGWEGVAQ</sequence>
<feature type="domain" description="KANL3/Tex30 alpha/beta hydrolase-like" evidence="2">
    <location>
        <begin position="105"/>
        <end position="274"/>
    </location>
</feature>
<dbReference type="SUPFAM" id="SSF53474">
    <property type="entry name" value="alpha/beta-Hydrolases"/>
    <property type="match status" value="1"/>
</dbReference>
<dbReference type="InterPro" id="IPR026555">
    <property type="entry name" value="NSL3/Tex30"/>
</dbReference>